<organism evidence="3 4">
    <name type="scientific">Pseudovibrio ascidiaceicola</name>
    <dbReference type="NCBI Taxonomy" id="285279"/>
    <lineage>
        <taxon>Bacteria</taxon>
        <taxon>Pseudomonadati</taxon>
        <taxon>Pseudomonadota</taxon>
        <taxon>Alphaproteobacteria</taxon>
        <taxon>Hyphomicrobiales</taxon>
        <taxon>Stappiaceae</taxon>
        <taxon>Pseudovibrio</taxon>
    </lineage>
</organism>
<evidence type="ECO:0000256" key="1">
    <source>
        <dbReference type="SAM" id="MobiDB-lite"/>
    </source>
</evidence>
<name>A0A1I3Y1M3_9HYPH</name>
<feature type="compositionally biased region" description="Polar residues" evidence="1">
    <location>
        <begin position="1"/>
        <end position="12"/>
    </location>
</feature>
<sequence>MMYSDQYFSSNTGHHKKKKTKRAPEKRYHVLEVFLLFLPFPVLSTLHAELSLWSLSPSPVWIPILIASSILGTRSGILAVLTALAVTLWYIPPQTMGGQGFFQYFTNTGLEPTLWLLTAIIFGEFRTSLLRKNQRLQSQLAHALGQRDTISDYCTTLTLEAENLQSRIASMETTSPVSVCRAIDELSTLDIQSNTKQLDNILANLIGTTRYSLFKYSNERLGLIHSNITTLSELKPSREQQEQAWLIHHPDTAKPTSSANDKRLIRSHTPKGSLMFLFGTPSSNSTQTDTRTPQGAIIFHQLEAHLLEEDSTVLLEAISSALSNNLLHHNITPAPDNLVAFYSINAPQTSNRFDNSVI</sequence>
<protein>
    <recommendedName>
        <fullName evidence="5">Histidine kinase</fullName>
    </recommendedName>
</protein>
<keyword evidence="4" id="KW-1185">Reference proteome</keyword>
<reference evidence="3 4" key="1">
    <citation type="submission" date="2016-10" db="EMBL/GenBank/DDBJ databases">
        <authorList>
            <person name="Varghese N."/>
            <person name="Submissions S."/>
        </authorList>
    </citation>
    <scope>NUCLEOTIDE SEQUENCE [LARGE SCALE GENOMIC DNA]</scope>
    <source>
        <strain evidence="3 4">DSM 16392</strain>
    </source>
</reference>
<evidence type="ECO:0008006" key="5">
    <source>
        <dbReference type="Google" id="ProtNLM"/>
    </source>
</evidence>
<feature type="region of interest" description="Disordered" evidence="1">
    <location>
        <begin position="1"/>
        <end position="21"/>
    </location>
</feature>
<proteinExistence type="predicted"/>
<dbReference type="EMBL" id="FOSK01000003">
    <property type="protein sequence ID" value="SFK25662.1"/>
    <property type="molecule type" value="Genomic_DNA"/>
</dbReference>
<keyword evidence="2" id="KW-0472">Membrane</keyword>
<evidence type="ECO:0000313" key="3">
    <source>
        <dbReference type="EMBL" id="SFK25662.1"/>
    </source>
</evidence>
<keyword evidence="2" id="KW-0812">Transmembrane</keyword>
<dbReference type="Proteomes" id="UP000199598">
    <property type="component" value="Unassembled WGS sequence"/>
</dbReference>
<comment type="caution">
    <text evidence="3">The sequence shown here is derived from an EMBL/GenBank/DDBJ whole genome shotgun (WGS) entry which is preliminary data.</text>
</comment>
<evidence type="ECO:0000256" key="2">
    <source>
        <dbReference type="SAM" id="Phobius"/>
    </source>
</evidence>
<accession>A0A1I3Y1M3</accession>
<gene>
    <name evidence="3" type="ORF">SAMN04488518_103293</name>
</gene>
<feature type="transmembrane region" description="Helical" evidence="2">
    <location>
        <begin position="60"/>
        <end position="91"/>
    </location>
</feature>
<evidence type="ECO:0000313" key="4">
    <source>
        <dbReference type="Proteomes" id="UP000199598"/>
    </source>
</evidence>
<feature type="transmembrane region" description="Helical" evidence="2">
    <location>
        <begin position="28"/>
        <end position="48"/>
    </location>
</feature>
<keyword evidence="2" id="KW-1133">Transmembrane helix</keyword>